<dbReference type="InterPro" id="IPR013040">
    <property type="entry name" value="Coatomer_gsu_app_Ig-like_dom"/>
</dbReference>
<evidence type="ECO:0000256" key="1">
    <source>
        <dbReference type="ARBA" id="ARBA00004496"/>
    </source>
</evidence>
<organism evidence="7">
    <name type="scientific">Aureococcus anophagefferens</name>
    <name type="common">Harmful bloom alga</name>
    <dbReference type="NCBI Taxonomy" id="44056"/>
    <lineage>
        <taxon>Eukaryota</taxon>
        <taxon>Sar</taxon>
        <taxon>Stramenopiles</taxon>
        <taxon>Ochrophyta</taxon>
        <taxon>Pelagophyceae</taxon>
        <taxon>Pelagomonadales</taxon>
        <taxon>Pelagomonadaceae</taxon>
        <taxon>Aureococcus</taxon>
    </lineage>
</organism>
<evidence type="ECO:0000313" key="6">
    <source>
        <dbReference type="EMBL" id="EGB04720.1"/>
    </source>
</evidence>
<dbReference type="InterPro" id="IPR013041">
    <property type="entry name" value="Clathrin_app_Ig-like_sf"/>
</dbReference>
<dbReference type="GO" id="GO:0006886">
    <property type="term" value="P:intracellular protein transport"/>
    <property type="evidence" value="ECO:0007669"/>
    <property type="project" value="InterPro"/>
</dbReference>
<keyword evidence="4" id="KW-0653">Protein transport</keyword>
<sequence>MMQLSWTVFEPLPIANYYERHVSSCAMSNVQKGRGKRRFFTGTSDGALSAYYCREETLSGYEATMIELMRTPTRDRSCVSQLATFDAQAVLFAIVDGIVVAYDTNSLRATAHVRDARGVLFFSAHAPSRTLILFLKKRIKVYVWQRGGILKDVKREYTLPETPSSAYLGDECNANKATIAQKKRGVFSALGVSNPKEMPDGSSPDLFIRKLLDAPGGTGPSLILSGNQSSRNDERLLVSSQSRGILFNLRAISAYLTLPFKSVPNPTEERIAWSSAPIVLKTASAFVLALLESTIEVHFVATLTHIQTISLGNGFTATALCGGALDESYDVESKSVVDVSTATDDSEFQKFAGTVAGSLGVHEGQRDCDKHRKRKSIPPSCLGNLYCFGDRKGVVLQMLPVGRQLQALLDSARYEDALALCASCTDCRHEALIIEERYAYALYSRGDFEGASQHWLNAEAAPEAVAELFPSICPPELSLLLASKKTSLQTSDQSGTSMPEKYDALLLKPILRGASLSRAAAAIASFFAVARRRLISCVTEYSDGNRSSKCDASEVQDTQLVLVDTMLIAAWLQCSPPRVEDVVFLLQDPSQQCELEYVAPLLAAGGALYAEPLLWLYRSKQAHQRALALLVEDRCCAENNEGSQAWDRDRFRCWKARYLRWLWFSGEPRNASLAIEHAAPVFSTAPALGLAVFTGAKISVRDDQDDIIMPLPIRNGGAGMTARDVVAWMKELGSIKRMQQSDQILDTSLWHATLRTSLECQGYEAQLVPLDSGASLACVYLSQLVCAGEKSPLLHNELAYLLLDSLKQVGATDAKRANIYRLQLRLFLKTSKHYEAEVLLSWLPTYFLHERALVFARLQNHLAVLNVYTEGLKDDGLAEDYCANVWQEAERARNMTLVATSKDAESHQSETKFPITSSLDVYLTLAQCYYSESLDVPTEANHLDAPRKTTFIKALDLLHRHINKTDPVDALDALPNDVSLHLCVDFLKLLVRSSESERRAALVEHNLLRVEFVNLKYELTQEQIKQQSKVSAVPELTRLGRVISSLAPVVLSAQAEGTESYHFHITNNAKGQQMQNVRIHVESLSDADLYVHDSDVPLENLPFKSTGSCYVVFRTHPTIGIVTTLFSCELRFSVVVESGDSHVPGFYLEEIPLPNLESPYSTIWNSIAPSLNTQNFPSVLPYIKRLDFVFICKAKPLKSRGSVAQNGRVEHVHSSIWEECEVKSAMFIMLLPPDRLNRRFVIRINQI</sequence>
<evidence type="ECO:0000256" key="2">
    <source>
        <dbReference type="ARBA" id="ARBA00022448"/>
    </source>
</evidence>
<dbReference type="InParanoid" id="F0YJL4"/>
<accession>F0YJL4</accession>
<reference evidence="6 7" key="1">
    <citation type="journal article" date="2011" name="Proc. Natl. Acad. Sci. U.S.A.">
        <title>Niche of harmful alga Aureococcus anophagefferens revealed through ecogenomics.</title>
        <authorList>
            <person name="Gobler C.J."/>
            <person name="Berry D.L."/>
            <person name="Dyhrman S.T."/>
            <person name="Wilhelm S.W."/>
            <person name="Salamov A."/>
            <person name="Lobanov A.V."/>
            <person name="Zhang Y."/>
            <person name="Collier J.L."/>
            <person name="Wurch L.L."/>
            <person name="Kustka A.B."/>
            <person name="Dill B.D."/>
            <person name="Shah M."/>
            <person name="VerBerkmoes N.C."/>
            <person name="Kuo A."/>
            <person name="Terry A."/>
            <person name="Pangilinan J."/>
            <person name="Lindquist E.A."/>
            <person name="Lucas S."/>
            <person name="Paulsen I.T."/>
            <person name="Hattenrath-Lehmann T.K."/>
            <person name="Talmage S.C."/>
            <person name="Walker E.A."/>
            <person name="Koch F."/>
            <person name="Burson A.M."/>
            <person name="Marcoval M.A."/>
            <person name="Tang Y.Z."/>
            <person name="Lecleir G.R."/>
            <person name="Coyne K.J."/>
            <person name="Berg G.M."/>
            <person name="Bertrand E.M."/>
            <person name="Saito M.A."/>
            <person name="Gladyshev V.N."/>
            <person name="Grigoriev I.V."/>
        </authorList>
    </citation>
    <scope>NUCLEOTIDE SEQUENCE [LARGE SCALE GENOMIC DNA]</scope>
    <source>
        <strain evidence="7">CCMP 1984</strain>
    </source>
</reference>
<gene>
    <name evidence="6" type="ORF">AURANDRAFT_72465</name>
</gene>
<dbReference type="SUPFAM" id="SSF49348">
    <property type="entry name" value="Clathrin adaptor appendage domain"/>
    <property type="match status" value="1"/>
</dbReference>
<dbReference type="AlphaFoldDB" id="F0YJL4"/>
<dbReference type="InterPro" id="IPR037067">
    <property type="entry name" value="Coatomer_gsu_app_sf"/>
</dbReference>
<keyword evidence="2" id="KW-0813">Transport</keyword>
<dbReference type="GO" id="GO:0005198">
    <property type="term" value="F:structural molecule activity"/>
    <property type="evidence" value="ECO:0007669"/>
    <property type="project" value="InterPro"/>
</dbReference>
<dbReference type="PANTHER" id="PTHR12894:SF27">
    <property type="entry name" value="TRANSFORMING GROWTH FACTOR-BETA RECEPTOR-ASSOCIATED PROTEIN 1"/>
    <property type="match status" value="1"/>
</dbReference>
<dbReference type="KEGG" id="aaf:AURANDRAFT_72465"/>
<feature type="domain" description="CNH" evidence="5">
    <location>
        <begin position="19"/>
        <end position="324"/>
    </location>
</feature>
<evidence type="ECO:0000256" key="4">
    <source>
        <dbReference type="ARBA" id="ARBA00022927"/>
    </source>
</evidence>
<dbReference type="RefSeq" id="XP_009040634.1">
    <property type="nucleotide sequence ID" value="XM_009042386.1"/>
</dbReference>
<dbReference type="GO" id="GO:0034058">
    <property type="term" value="P:endosomal vesicle fusion"/>
    <property type="evidence" value="ECO:0007669"/>
    <property type="project" value="TreeGrafter"/>
</dbReference>
<dbReference type="EMBL" id="GL833148">
    <property type="protein sequence ID" value="EGB04720.1"/>
    <property type="molecule type" value="Genomic_DNA"/>
</dbReference>
<dbReference type="GO" id="GO:0006914">
    <property type="term" value="P:autophagy"/>
    <property type="evidence" value="ECO:0007669"/>
    <property type="project" value="TreeGrafter"/>
</dbReference>
<dbReference type="InterPro" id="IPR032914">
    <property type="entry name" value="Vam6/VPS39/TRAP1"/>
</dbReference>
<comment type="subcellular location">
    <subcellularLocation>
        <location evidence="1">Cytoplasm</location>
    </subcellularLocation>
</comment>
<dbReference type="Gene3D" id="2.60.40.1480">
    <property type="entry name" value="Coatomer, gamma subunit, appendage domain"/>
    <property type="match status" value="1"/>
</dbReference>
<evidence type="ECO:0000259" key="5">
    <source>
        <dbReference type="PROSITE" id="PS50219"/>
    </source>
</evidence>
<proteinExistence type="predicted"/>
<keyword evidence="7" id="KW-1185">Reference proteome</keyword>
<evidence type="ECO:0000256" key="3">
    <source>
        <dbReference type="ARBA" id="ARBA00022490"/>
    </source>
</evidence>
<dbReference type="GeneID" id="20228720"/>
<name>F0YJL4_AURAN</name>
<dbReference type="PROSITE" id="PS50219">
    <property type="entry name" value="CNH"/>
    <property type="match status" value="1"/>
</dbReference>
<dbReference type="OrthoDB" id="5325112at2759"/>
<protein>
    <recommendedName>
        <fullName evidence="5">CNH domain-containing protein</fullName>
    </recommendedName>
</protein>
<dbReference type="GO" id="GO:0030126">
    <property type="term" value="C:COPI vesicle coat"/>
    <property type="evidence" value="ECO:0007669"/>
    <property type="project" value="InterPro"/>
</dbReference>
<dbReference type="eggNOG" id="KOG2063">
    <property type="taxonomic scope" value="Eukaryota"/>
</dbReference>
<dbReference type="Proteomes" id="UP000002729">
    <property type="component" value="Unassembled WGS sequence"/>
</dbReference>
<evidence type="ECO:0000313" key="7">
    <source>
        <dbReference type="Proteomes" id="UP000002729"/>
    </source>
</evidence>
<keyword evidence="3" id="KW-0963">Cytoplasm</keyword>
<dbReference type="PANTHER" id="PTHR12894">
    <property type="entry name" value="CNH DOMAIN CONTAINING"/>
    <property type="match status" value="1"/>
</dbReference>
<dbReference type="Pfam" id="PF08752">
    <property type="entry name" value="COP-gamma_platf"/>
    <property type="match status" value="1"/>
</dbReference>
<dbReference type="InterPro" id="IPR001180">
    <property type="entry name" value="CNH_dom"/>
</dbReference>